<dbReference type="GO" id="GO:0004222">
    <property type="term" value="F:metalloendopeptidase activity"/>
    <property type="evidence" value="ECO:0007669"/>
    <property type="project" value="InterPro"/>
</dbReference>
<dbReference type="InterPro" id="IPR000642">
    <property type="entry name" value="Peptidase_M41"/>
</dbReference>
<dbReference type="Pfam" id="PF01434">
    <property type="entry name" value="Peptidase_M41"/>
    <property type="match status" value="1"/>
</dbReference>
<dbReference type="SMART" id="SM00382">
    <property type="entry name" value="AAA"/>
    <property type="match status" value="1"/>
</dbReference>
<feature type="transmembrane region" description="Helical" evidence="15">
    <location>
        <begin position="100"/>
        <end position="121"/>
    </location>
</feature>
<evidence type="ECO:0000256" key="2">
    <source>
        <dbReference type="ARBA" id="ARBA00010044"/>
    </source>
</evidence>
<dbReference type="GO" id="GO:0005886">
    <property type="term" value="C:plasma membrane"/>
    <property type="evidence" value="ECO:0007669"/>
    <property type="project" value="UniProtKB-SubCell"/>
</dbReference>
<feature type="binding site" evidence="15">
    <location>
        <position position="495"/>
    </location>
    <ligand>
        <name>Zn(2+)</name>
        <dbReference type="ChEBI" id="CHEBI:29105"/>
        <note>catalytic</note>
    </ligand>
</feature>
<dbReference type="Gene3D" id="3.40.50.300">
    <property type="entry name" value="P-loop containing nucleotide triphosphate hydrolases"/>
    <property type="match status" value="1"/>
</dbReference>
<evidence type="ECO:0000256" key="3">
    <source>
        <dbReference type="ARBA" id="ARBA00022475"/>
    </source>
</evidence>
<evidence type="ECO:0000256" key="8">
    <source>
        <dbReference type="ARBA" id="ARBA00022801"/>
    </source>
</evidence>
<evidence type="ECO:0000259" key="18">
    <source>
        <dbReference type="SMART" id="SM00382"/>
    </source>
</evidence>
<feature type="domain" description="AAA+ ATPase" evidence="18">
    <location>
        <begin position="188"/>
        <end position="327"/>
    </location>
</feature>
<dbReference type="OrthoDB" id="9809379at2"/>
<dbReference type="Pfam" id="PF17862">
    <property type="entry name" value="AAA_lid_3"/>
    <property type="match status" value="1"/>
</dbReference>
<dbReference type="NCBIfam" id="TIGR01241">
    <property type="entry name" value="FtsH_fam"/>
    <property type="match status" value="1"/>
</dbReference>
<keyword evidence="20" id="KW-1185">Reference proteome</keyword>
<evidence type="ECO:0000256" key="14">
    <source>
        <dbReference type="ARBA" id="ARBA00061570"/>
    </source>
</evidence>
<comment type="similarity">
    <text evidence="16">Belongs to the AAA ATPase family.</text>
</comment>
<feature type="region of interest" description="Disordered" evidence="17">
    <location>
        <begin position="598"/>
        <end position="667"/>
    </location>
</feature>
<keyword evidence="3 15" id="KW-1003">Cell membrane</keyword>
<dbReference type="HAMAP" id="MF_01458">
    <property type="entry name" value="FtsH"/>
    <property type="match status" value="1"/>
</dbReference>
<feature type="binding site" evidence="15">
    <location>
        <position position="423"/>
    </location>
    <ligand>
        <name>Zn(2+)</name>
        <dbReference type="ChEBI" id="CHEBI:29105"/>
        <note>catalytic</note>
    </ligand>
</feature>
<dbReference type="InterPro" id="IPR003959">
    <property type="entry name" value="ATPase_AAA_core"/>
</dbReference>
<dbReference type="FunFam" id="1.10.8.60:FF:000001">
    <property type="entry name" value="ATP-dependent zinc metalloprotease FtsH"/>
    <property type="match status" value="1"/>
</dbReference>
<dbReference type="InterPro" id="IPR003960">
    <property type="entry name" value="ATPase_AAA_CS"/>
</dbReference>
<evidence type="ECO:0000256" key="4">
    <source>
        <dbReference type="ARBA" id="ARBA00022670"/>
    </source>
</evidence>
<evidence type="ECO:0000256" key="1">
    <source>
        <dbReference type="ARBA" id="ARBA00004370"/>
    </source>
</evidence>
<dbReference type="PANTHER" id="PTHR23076:SF97">
    <property type="entry name" value="ATP-DEPENDENT ZINC METALLOPROTEASE YME1L1"/>
    <property type="match status" value="1"/>
</dbReference>
<accession>A0A2C8F689</accession>
<feature type="active site" evidence="15">
    <location>
        <position position="420"/>
    </location>
</feature>
<dbReference type="Gene3D" id="1.10.8.60">
    <property type="match status" value="1"/>
</dbReference>
<dbReference type="GO" id="GO:0005524">
    <property type="term" value="F:ATP binding"/>
    <property type="evidence" value="ECO:0007669"/>
    <property type="project" value="UniProtKB-UniRule"/>
</dbReference>
<dbReference type="AlphaFoldDB" id="A0A2C8F689"/>
<dbReference type="InterPro" id="IPR027417">
    <property type="entry name" value="P-loop_NTPase"/>
</dbReference>
<dbReference type="Gene3D" id="1.20.58.760">
    <property type="entry name" value="Peptidase M41"/>
    <property type="match status" value="1"/>
</dbReference>
<dbReference type="PANTHER" id="PTHR23076">
    <property type="entry name" value="METALLOPROTEASE M41 FTSH"/>
    <property type="match status" value="1"/>
</dbReference>
<dbReference type="RefSeq" id="WP_097011208.1">
    <property type="nucleotide sequence ID" value="NZ_LT907975.1"/>
</dbReference>
<keyword evidence="13 15" id="KW-0472">Membrane</keyword>
<dbReference type="GO" id="GO:0006508">
    <property type="term" value="P:proteolysis"/>
    <property type="evidence" value="ECO:0007669"/>
    <property type="project" value="UniProtKB-KW"/>
</dbReference>
<evidence type="ECO:0000313" key="20">
    <source>
        <dbReference type="Proteomes" id="UP000219215"/>
    </source>
</evidence>
<dbReference type="KEGG" id="pprf:DPRO_1190"/>
<evidence type="ECO:0000256" key="15">
    <source>
        <dbReference type="HAMAP-Rule" id="MF_01458"/>
    </source>
</evidence>
<feature type="compositionally biased region" description="Acidic residues" evidence="17">
    <location>
        <begin position="642"/>
        <end position="654"/>
    </location>
</feature>
<dbReference type="Pfam" id="PF06480">
    <property type="entry name" value="FtsH_ext"/>
    <property type="match status" value="1"/>
</dbReference>
<dbReference type="InterPro" id="IPR041569">
    <property type="entry name" value="AAA_lid_3"/>
</dbReference>
<dbReference type="InterPro" id="IPR005936">
    <property type="entry name" value="FtsH"/>
</dbReference>
<evidence type="ECO:0000256" key="17">
    <source>
        <dbReference type="SAM" id="MobiDB-lite"/>
    </source>
</evidence>
<evidence type="ECO:0000256" key="16">
    <source>
        <dbReference type="RuleBase" id="RU003651"/>
    </source>
</evidence>
<dbReference type="PROSITE" id="PS00674">
    <property type="entry name" value="AAA"/>
    <property type="match status" value="1"/>
</dbReference>
<dbReference type="GO" id="GO:0016887">
    <property type="term" value="F:ATP hydrolysis activity"/>
    <property type="evidence" value="ECO:0007669"/>
    <property type="project" value="UniProtKB-UniRule"/>
</dbReference>
<evidence type="ECO:0000256" key="9">
    <source>
        <dbReference type="ARBA" id="ARBA00022833"/>
    </source>
</evidence>
<keyword evidence="9 15" id="KW-0862">Zinc</keyword>
<sequence>MNNHMKNLVIWAVIFILMVVLFNLFNQPPVPKDNPSYSQFLAMVDSGGVAEVKIQGQRISGTKSSGEKFQVFAPNDPKLIDTLIQKGVEVKAEPPDESPWYMTLLLSWFPMLLLIGVWIFFMRQMQGGGSGGRGAMSFGRSKARLINEETAKVTFEDVAGVDEAKEELSEVVDFLREPRKFTRLGGRIPKGVLLVGGPGTGKTLLARAVAGEAGVPFYTISGSDFVEMFVGVGASRVRDLFAQGKKNAPCLIFIDEIDAVGRQRGAGLGGGHDEREQTLNQLLVEMDGFESNEGVILVAATNRPDVLDPALLRPGRFDRQVVVPAPDLRGRERILKVHSRRTPLASEVDLETIARGTPGFSGADLENLVNEAALQAAKMGKDQVSMEDFEEAKDKLMMGGRERRSLILSEDEKRTTAYHEAGHALVAKLLKGTDPVHKVSIIPRGRALGVTMQLPGEDRHNYSKEFLVNNMAVLMGGRAAEEIVLDQMTTGASNDIERATKTAHSMVCMWGMSEKLGPLSFGDNQGEVFLGKELIHNKNYGEETAKMIDSEVRRFVEEAYDKAVQLLKDNREALEAISMALLDRETITGADIDLLMDGKELPPMDKTGGNGSNSGSGGTAPSGYTAEGKTASGPGYKPVSESNDDDEFIIEEEEKPGSDEGNDPKVQ</sequence>
<evidence type="ECO:0000313" key="19">
    <source>
        <dbReference type="EMBL" id="SOB58075.1"/>
    </source>
</evidence>
<dbReference type="EMBL" id="LT907975">
    <property type="protein sequence ID" value="SOB58075.1"/>
    <property type="molecule type" value="Genomic_DNA"/>
</dbReference>
<feature type="binding site" evidence="15">
    <location>
        <begin position="196"/>
        <end position="203"/>
    </location>
    <ligand>
        <name>ATP</name>
        <dbReference type="ChEBI" id="CHEBI:30616"/>
    </ligand>
</feature>
<comment type="similarity">
    <text evidence="14 15">In the central section; belongs to the AAA ATPase family.</text>
</comment>
<keyword evidence="10 15" id="KW-0067">ATP-binding</keyword>
<evidence type="ECO:0000256" key="10">
    <source>
        <dbReference type="ARBA" id="ARBA00022840"/>
    </source>
</evidence>
<protein>
    <recommendedName>
        <fullName evidence="15">ATP-dependent zinc metalloprotease FtsH</fullName>
        <ecNumber evidence="15">3.4.24.-</ecNumber>
    </recommendedName>
</protein>
<evidence type="ECO:0000256" key="7">
    <source>
        <dbReference type="ARBA" id="ARBA00022741"/>
    </source>
</evidence>
<dbReference type="GO" id="GO:0008270">
    <property type="term" value="F:zinc ion binding"/>
    <property type="evidence" value="ECO:0007669"/>
    <property type="project" value="UniProtKB-UniRule"/>
</dbReference>
<dbReference type="CDD" id="cd19501">
    <property type="entry name" value="RecA-like_FtsH"/>
    <property type="match status" value="1"/>
</dbReference>
<keyword evidence="7 15" id="KW-0547">Nucleotide-binding</keyword>
<keyword evidence="11 15" id="KW-1133">Transmembrane helix</keyword>
<dbReference type="GO" id="GO:0004176">
    <property type="term" value="F:ATP-dependent peptidase activity"/>
    <property type="evidence" value="ECO:0007669"/>
    <property type="project" value="InterPro"/>
</dbReference>
<proteinExistence type="inferred from homology"/>
<dbReference type="GO" id="GO:0030163">
    <property type="term" value="P:protein catabolic process"/>
    <property type="evidence" value="ECO:0007669"/>
    <property type="project" value="UniProtKB-UniRule"/>
</dbReference>
<keyword evidence="8 15" id="KW-0378">Hydrolase</keyword>
<dbReference type="Proteomes" id="UP000219215">
    <property type="component" value="Chromosome DPRO"/>
</dbReference>
<name>A0A2C8F689_9BACT</name>
<reference evidence="20" key="1">
    <citation type="submission" date="2017-09" db="EMBL/GenBank/DDBJ databases">
        <authorList>
            <person name="Regsiter A."/>
            <person name="William W."/>
        </authorList>
    </citation>
    <scope>NUCLEOTIDE SEQUENCE [LARGE SCALE GENOMIC DNA]</scope>
    <source>
        <strain evidence="20">500-1</strain>
    </source>
</reference>
<dbReference type="FunFam" id="3.40.50.300:FF:000001">
    <property type="entry name" value="ATP-dependent zinc metalloprotease FtsH"/>
    <property type="match status" value="1"/>
</dbReference>
<keyword evidence="4 15" id="KW-0645">Protease</keyword>
<feature type="compositionally biased region" description="Gly residues" evidence="17">
    <location>
        <begin position="608"/>
        <end position="620"/>
    </location>
</feature>
<feature type="transmembrane region" description="Helical" evidence="15">
    <location>
        <begin position="7"/>
        <end position="25"/>
    </location>
</feature>
<evidence type="ECO:0000256" key="13">
    <source>
        <dbReference type="ARBA" id="ARBA00023136"/>
    </source>
</evidence>
<evidence type="ECO:0000256" key="11">
    <source>
        <dbReference type="ARBA" id="ARBA00022989"/>
    </source>
</evidence>
<dbReference type="InterPro" id="IPR037219">
    <property type="entry name" value="Peptidase_M41-like"/>
</dbReference>
<keyword evidence="5 15" id="KW-0812">Transmembrane</keyword>
<feature type="binding site" evidence="15">
    <location>
        <position position="419"/>
    </location>
    <ligand>
        <name>Zn(2+)</name>
        <dbReference type="ChEBI" id="CHEBI:29105"/>
        <note>catalytic</note>
    </ligand>
</feature>
<dbReference type="SUPFAM" id="SSF52540">
    <property type="entry name" value="P-loop containing nucleoside triphosphate hydrolases"/>
    <property type="match status" value="1"/>
</dbReference>
<comment type="subunit">
    <text evidence="15">Homohexamer.</text>
</comment>
<comment type="cofactor">
    <cofactor evidence="15">
        <name>Zn(2+)</name>
        <dbReference type="ChEBI" id="CHEBI:29105"/>
    </cofactor>
    <text evidence="15">Binds 1 zinc ion per subunit.</text>
</comment>
<dbReference type="FunFam" id="1.20.58.760:FF:000001">
    <property type="entry name" value="ATP-dependent zinc metalloprotease FtsH"/>
    <property type="match status" value="1"/>
</dbReference>
<comment type="function">
    <text evidence="15">Acts as a processive, ATP-dependent zinc metallopeptidase for both cytoplasmic and membrane proteins. Plays a role in the quality control of integral membrane proteins.</text>
</comment>
<feature type="compositionally biased region" description="Basic and acidic residues" evidence="17">
    <location>
        <begin position="655"/>
        <end position="667"/>
    </location>
</feature>
<dbReference type="InterPro" id="IPR003593">
    <property type="entry name" value="AAA+_ATPase"/>
</dbReference>
<dbReference type="Gene3D" id="3.30.720.210">
    <property type="match status" value="1"/>
</dbReference>
<gene>
    <name evidence="15 19" type="primary">ftsH</name>
    <name evidence="19" type="ORF">DPRO_1190</name>
</gene>
<keyword evidence="12 15" id="KW-0482">Metalloprotease</keyword>
<keyword evidence="6 15" id="KW-0479">Metal-binding</keyword>
<evidence type="ECO:0000256" key="12">
    <source>
        <dbReference type="ARBA" id="ARBA00023049"/>
    </source>
</evidence>
<dbReference type="Pfam" id="PF00004">
    <property type="entry name" value="AAA"/>
    <property type="match status" value="1"/>
</dbReference>
<comment type="similarity">
    <text evidence="2 15">In the C-terminal section; belongs to the peptidase M41 family.</text>
</comment>
<dbReference type="EC" id="3.4.24.-" evidence="15"/>
<dbReference type="SUPFAM" id="SSF140990">
    <property type="entry name" value="FtsH protease domain-like"/>
    <property type="match status" value="1"/>
</dbReference>
<evidence type="ECO:0000256" key="6">
    <source>
        <dbReference type="ARBA" id="ARBA00022723"/>
    </source>
</evidence>
<organism evidence="19 20">
    <name type="scientific">Pseudodesulfovibrio profundus</name>
    <dbReference type="NCBI Taxonomy" id="57320"/>
    <lineage>
        <taxon>Bacteria</taxon>
        <taxon>Pseudomonadati</taxon>
        <taxon>Thermodesulfobacteriota</taxon>
        <taxon>Desulfovibrionia</taxon>
        <taxon>Desulfovibrionales</taxon>
        <taxon>Desulfovibrionaceae</taxon>
    </lineage>
</organism>
<evidence type="ECO:0000256" key="5">
    <source>
        <dbReference type="ARBA" id="ARBA00022692"/>
    </source>
</evidence>
<dbReference type="InterPro" id="IPR011546">
    <property type="entry name" value="Pept_M41_FtsH_extracell"/>
</dbReference>
<comment type="subcellular location">
    <subcellularLocation>
        <location evidence="15">Cell membrane</location>
        <topology evidence="15">Multi-pass membrane protein</topology>
        <orientation evidence="15">Cytoplasmic side</orientation>
    </subcellularLocation>
    <subcellularLocation>
        <location evidence="1">Membrane</location>
    </subcellularLocation>
</comment>